<organism evidence="3 4">
    <name type="scientific">Laetiporus sulphureus 93-53</name>
    <dbReference type="NCBI Taxonomy" id="1314785"/>
    <lineage>
        <taxon>Eukaryota</taxon>
        <taxon>Fungi</taxon>
        <taxon>Dikarya</taxon>
        <taxon>Basidiomycota</taxon>
        <taxon>Agaricomycotina</taxon>
        <taxon>Agaricomycetes</taxon>
        <taxon>Polyporales</taxon>
        <taxon>Laetiporus</taxon>
    </lineage>
</organism>
<evidence type="ECO:0008006" key="5">
    <source>
        <dbReference type="Google" id="ProtNLM"/>
    </source>
</evidence>
<evidence type="ECO:0000313" key="3">
    <source>
        <dbReference type="EMBL" id="KZS99491.1"/>
    </source>
</evidence>
<feature type="region of interest" description="Disordered" evidence="2">
    <location>
        <begin position="37"/>
        <end position="95"/>
    </location>
</feature>
<dbReference type="EMBL" id="KV427831">
    <property type="protein sequence ID" value="KZS99491.1"/>
    <property type="molecule type" value="Genomic_DNA"/>
</dbReference>
<protein>
    <recommendedName>
        <fullName evidence="5">CxC1-like cysteine cluster associated with KDZ transposases domain-containing protein</fullName>
    </recommendedName>
</protein>
<feature type="coiled-coil region" evidence="1">
    <location>
        <begin position="342"/>
        <end position="392"/>
    </location>
</feature>
<feature type="compositionally biased region" description="Basic and acidic residues" evidence="2">
    <location>
        <begin position="40"/>
        <end position="51"/>
    </location>
</feature>
<reference evidence="3 4" key="1">
    <citation type="journal article" date="2016" name="Mol. Biol. Evol.">
        <title>Comparative Genomics of Early-Diverging Mushroom-Forming Fungi Provides Insights into the Origins of Lignocellulose Decay Capabilities.</title>
        <authorList>
            <person name="Nagy L.G."/>
            <person name="Riley R."/>
            <person name="Tritt A."/>
            <person name="Adam C."/>
            <person name="Daum C."/>
            <person name="Floudas D."/>
            <person name="Sun H."/>
            <person name="Yadav J.S."/>
            <person name="Pangilinan J."/>
            <person name="Larsson K.H."/>
            <person name="Matsuura K."/>
            <person name="Barry K."/>
            <person name="Labutti K."/>
            <person name="Kuo R."/>
            <person name="Ohm R.A."/>
            <person name="Bhattacharya S.S."/>
            <person name="Shirouzu T."/>
            <person name="Yoshinaga Y."/>
            <person name="Martin F.M."/>
            <person name="Grigoriev I.V."/>
            <person name="Hibbett D.S."/>
        </authorList>
    </citation>
    <scope>NUCLEOTIDE SEQUENCE [LARGE SCALE GENOMIC DNA]</scope>
    <source>
        <strain evidence="3 4">93-53</strain>
    </source>
</reference>
<proteinExistence type="predicted"/>
<accession>A0A165AR11</accession>
<keyword evidence="4" id="KW-1185">Reference proteome</keyword>
<dbReference type="InterPro" id="IPR040521">
    <property type="entry name" value="KDZ"/>
</dbReference>
<feature type="non-terminal residue" evidence="3">
    <location>
        <position position="1"/>
    </location>
</feature>
<dbReference type="STRING" id="1314785.A0A165AR11"/>
<dbReference type="Proteomes" id="UP000076871">
    <property type="component" value="Unassembled WGS sequence"/>
</dbReference>
<dbReference type="RefSeq" id="XP_040757232.1">
    <property type="nucleotide sequence ID" value="XM_040905346.1"/>
</dbReference>
<dbReference type="PANTHER" id="PTHR33096:SF1">
    <property type="entry name" value="CXC1-LIKE CYSTEINE CLUSTER ASSOCIATED WITH KDZ TRANSPOSASES DOMAIN-CONTAINING PROTEIN"/>
    <property type="match status" value="1"/>
</dbReference>
<evidence type="ECO:0000313" key="4">
    <source>
        <dbReference type="Proteomes" id="UP000076871"/>
    </source>
</evidence>
<dbReference type="Pfam" id="PF18758">
    <property type="entry name" value="KDZ"/>
    <property type="match status" value="1"/>
</dbReference>
<evidence type="ECO:0000256" key="1">
    <source>
        <dbReference type="SAM" id="Coils"/>
    </source>
</evidence>
<sequence>YLRSRCPLCFGGSPAKRPNERPDYIVCLDACFTQKRRKGKGDGRDHPRPHAETVFVPEADVKAMEERVDNLRPSRSGPSQSDHRSRGDDAEDGYEGNLKIPVSVLDGCNESFLAADEKRHKASTQFFADTGLMALLCRHDRVLWLVNMTFAGERQFYALALISRLFEHIPPDATVGILYDIACQLHRSCVKWGLLDDHLLGRILFAISIFHAFGHQWPCQVIYHPRKCLGFGLTDGEECERFWSSIRPLISTLRVSGYHQRLFVLDTQVKHLDEQSLARLGHWLGRKWIQCHDKKLVAQNDLAACRINEHVLREEWKAQVKEQTKPAPRRTKNGAKHAIEAILALQKSADAYKTMIRDLEHKLARPINSVDIAELSLQLEEARHRAAQTSDTISRKKAALGISDRVRLTKLLNDEFLRIRMNAQALKQRIRDRLRHRKFEIERLERSYRQTVSERKLTSHTENSVKRREPGILKLTKAYNELCKQLVGLIQKKKSPPRAVAPVPIEVNGLFKLDVDDDIWQDVGLDDDETGAAVPRWLGDDSVRAGIKALLILDRCKEEEARLREERRAMQEWLSEEWECVQHARHDAGEFHQ</sequence>
<dbReference type="OrthoDB" id="3265112at2759"/>
<dbReference type="AlphaFoldDB" id="A0A165AR11"/>
<name>A0A165AR11_9APHY</name>
<evidence type="ECO:0000256" key="2">
    <source>
        <dbReference type="SAM" id="MobiDB-lite"/>
    </source>
</evidence>
<dbReference type="PANTHER" id="PTHR33096">
    <property type="entry name" value="CXC2 DOMAIN-CONTAINING PROTEIN"/>
    <property type="match status" value="1"/>
</dbReference>
<feature type="compositionally biased region" description="Basic and acidic residues" evidence="2">
    <location>
        <begin position="59"/>
        <end position="72"/>
    </location>
</feature>
<dbReference type="InParanoid" id="A0A165AR11"/>
<keyword evidence="1" id="KW-0175">Coiled coil</keyword>
<dbReference type="GeneID" id="63822376"/>
<gene>
    <name evidence="3" type="ORF">LAESUDRAFT_667904</name>
</gene>